<organism evidence="1 2">
    <name type="scientific">candidate division MSBL1 archaeon SCGC-AAA382A20</name>
    <dbReference type="NCBI Taxonomy" id="1698280"/>
    <lineage>
        <taxon>Archaea</taxon>
        <taxon>Methanobacteriati</taxon>
        <taxon>Methanobacteriota</taxon>
        <taxon>candidate division MSBL1</taxon>
    </lineage>
</organism>
<dbReference type="Proteomes" id="UP000070263">
    <property type="component" value="Unassembled WGS sequence"/>
</dbReference>
<proteinExistence type="predicted"/>
<reference evidence="1 2" key="1">
    <citation type="journal article" date="2016" name="Sci. Rep.">
        <title>Metabolic traits of an uncultured archaeal lineage -MSBL1- from brine pools of the Red Sea.</title>
        <authorList>
            <person name="Mwirichia R."/>
            <person name="Alam I."/>
            <person name="Rashid M."/>
            <person name="Vinu M."/>
            <person name="Ba-Alawi W."/>
            <person name="Anthony Kamau A."/>
            <person name="Kamanda Ngugi D."/>
            <person name="Goker M."/>
            <person name="Klenk H.P."/>
            <person name="Bajic V."/>
            <person name="Stingl U."/>
        </authorList>
    </citation>
    <scope>NUCLEOTIDE SEQUENCE [LARGE SCALE GENOMIC DNA]</scope>
    <source>
        <strain evidence="1">SCGC-AAA382A20</strain>
    </source>
</reference>
<evidence type="ECO:0000313" key="2">
    <source>
        <dbReference type="Proteomes" id="UP000070263"/>
    </source>
</evidence>
<sequence>MSANMKRSPFVRRQRPARYDAVEVQMGAELLIPGVEKTGETDLPAKTVIGVFPESLQRLAGGSKQQVVDWFFVLHHLRYGIEPMRERENHMKIRHREQLLAPGLHPAGAGHRLTFRAVAVAAGVVVDLLESALLAPLDTSPHPVGATLPDVTHNPVMLQGNRMLLEIRLTVEAKDVGHLTVGGRRVAPGR</sequence>
<name>A0A133VKK0_9EURY</name>
<keyword evidence="2" id="KW-1185">Reference proteome</keyword>
<accession>A0A133VKK0</accession>
<gene>
    <name evidence="1" type="ORF">AKJ51_02350</name>
</gene>
<comment type="caution">
    <text evidence="1">The sequence shown here is derived from an EMBL/GenBank/DDBJ whole genome shotgun (WGS) entry which is preliminary data.</text>
</comment>
<dbReference type="EMBL" id="LHYE01000022">
    <property type="protein sequence ID" value="KXB06961.1"/>
    <property type="molecule type" value="Genomic_DNA"/>
</dbReference>
<evidence type="ECO:0000313" key="1">
    <source>
        <dbReference type="EMBL" id="KXB06961.1"/>
    </source>
</evidence>
<dbReference type="AlphaFoldDB" id="A0A133VKK0"/>
<protein>
    <submittedName>
        <fullName evidence="1">Uncharacterized protein</fullName>
    </submittedName>
</protein>